<keyword evidence="1" id="KW-0711">Selenium</keyword>
<reference evidence="3 4" key="1">
    <citation type="submission" date="2020-08" db="EMBL/GenBank/DDBJ databases">
        <authorList>
            <person name="Liu C."/>
            <person name="Sun Q."/>
        </authorList>
    </citation>
    <scope>NUCLEOTIDE SEQUENCE [LARGE SCALE GENOMIC DNA]</scope>
    <source>
        <strain evidence="3 4">NSJ-18</strain>
    </source>
</reference>
<dbReference type="SUPFAM" id="SSF52821">
    <property type="entry name" value="Rhodanese/Cell cycle control phosphatase"/>
    <property type="match status" value="1"/>
</dbReference>
<dbReference type="Gene3D" id="3.40.50.300">
    <property type="entry name" value="P-loop containing nucleotide triphosphate hydrolases"/>
    <property type="match status" value="1"/>
</dbReference>
<comment type="caution">
    <text evidence="3">The sequence shown here is derived from an EMBL/GenBank/DDBJ whole genome shotgun (WGS) entry which is preliminary data.</text>
</comment>
<dbReference type="InterPro" id="IPR001763">
    <property type="entry name" value="Rhodanese-like_dom"/>
</dbReference>
<dbReference type="Gene3D" id="3.40.250.10">
    <property type="entry name" value="Rhodanese-like domain"/>
    <property type="match status" value="1"/>
</dbReference>
<name>A0ABR7JNN2_9FIRM</name>
<dbReference type="SUPFAM" id="SSF52540">
    <property type="entry name" value="P-loop containing nucleoside triphosphate hydrolases"/>
    <property type="match status" value="1"/>
</dbReference>
<dbReference type="Proteomes" id="UP000609849">
    <property type="component" value="Unassembled WGS sequence"/>
</dbReference>
<feature type="domain" description="Rhodanese" evidence="2">
    <location>
        <begin position="11"/>
        <end position="133"/>
    </location>
</feature>
<evidence type="ECO:0000313" key="4">
    <source>
        <dbReference type="Proteomes" id="UP000609849"/>
    </source>
</evidence>
<dbReference type="NCBIfam" id="TIGR03167">
    <property type="entry name" value="tRNA_sel_U_synt"/>
    <property type="match status" value="1"/>
</dbReference>
<accession>A0ABR7JNN2</accession>
<dbReference type="PROSITE" id="PS50206">
    <property type="entry name" value="RHODANESE_3"/>
    <property type="match status" value="1"/>
</dbReference>
<proteinExistence type="predicted"/>
<dbReference type="EMBL" id="JACRWE010000002">
    <property type="protein sequence ID" value="MBC5996201.1"/>
    <property type="molecule type" value="Genomic_DNA"/>
</dbReference>
<dbReference type="PANTHER" id="PTHR30401:SF0">
    <property type="entry name" value="TRNA 2-SELENOURIDINE SYNTHASE"/>
    <property type="match status" value="1"/>
</dbReference>
<protein>
    <submittedName>
        <fullName evidence="3">tRNA 2-selenouridine(34) synthase MnmH</fullName>
    </submittedName>
</protein>
<keyword evidence="4" id="KW-1185">Reference proteome</keyword>
<dbReference type="Pfam" id="PF00581">
    <property type="entry name" value="Rhodanese"/>
    <property type="match status" value="1"/>
</dbReference>
<dbReference type="NCBIfam" id="NF008750">
    <property type="entry name" value="PRK11784.1-2"/>
    <property type="match status" value="1"/>
</dbReference>
<evidence type="ECO:0000256" key="1">
    <source>
        <dbReference type="ARBA" id="ARBA00023266"/>
    </source>
</evidence>
<evidence type="ECO:0000313" key="3">
    <source>
        <dbReference type="EMBL" id="MBC5996201.1"/>
    </source>
</evidence>
<dbReference type="InterPro" id="IPR017582">
    <property type="entry name" value="SelU"/>
</dbReference>
<dbReference type="Pfam" id="PF26341">
    <property type="entry name" value="AAA_SelU"/>
    <property type="match status" value="1"/>
</dbReference>
<evidence type="ECO:0000259" key="2">
    <source>
        <dbReference type="PROSITE" id="PS50206"/>
    </source>
</evidence>
<dbReference type="InterPro" id="IPR027417">
    <property type="entry name" value="P-loop_NTPase"/>
</dbReference>
<gene>
    <name evidence="3" type="primary">mnmH</name>
    <name evidence="3" type="ORF">H8923_05450</name>
</gene>
<dbReference type="InterPro" id="IPR036873">
    <property type="entry name" value="Rhodanese-like_dom_sf"/>
</dbReference>
<dbReference type="RefSeq" id="WP_153972158.1">
    <property type="nucleotide sequence ID" value="NZ_JACRWE010000002.1"/>
</dbReference>
<dbReference type="InterPro" id="IPR058840">
    <property type="entry name" value="AAA_SelU"/>
</dbReference>
<dbReference type="SMART" id="SM00450">
    <property type="entry name" value="RHOD"/>
    <property type="match status" value="1"/>
</dbReference>
<sequence length="352" mass="41270">MKTINVEDALKLENTIFIDVRTEKEYQDDHILNAYNIPLFSNDEHHEIGTIYKTQGKHEAIDKGFDFVSPKLKDMYRKVKELSVEYDHIVIYCARGGMRSGSFANLLASIGVDLYKLEGGYKSYRNYVLDYLSDIMNKKQFIVLHGLTGVGKTELLVGLDKNNIDIIDLEQMAKNTGSVFGFITFDDKPPTQKTFESRIFESLFFSKSDYIFIESESKRVGHVLVPNEIYEGIIRDGYHILIECSIEDRVKRLCKDYIYDRNEGNIDILRECIGKFRKRLGHKKVEEYLQMLDEEKYEELVEKYLVEYYDPLYMHSVEQYKYNQVVDFKEINETLEELMNFHKTVEKGAIKC</sequence>
<dbReference type="PANTHER" id="PTHR30401">
    <property type="entry name" value="TRNA 2-SELENOURIDINE SYNTHASE"/>
    <property type="match status" value="1"/>
</dbReference>
<organism evidence="3 4">
    <name type="scientific">Romboutsia faecis</name>
    <dbReference type="NCBI Taxonomy" id="2764597"/>
    <lineage>
        <taxon>Bacteria</taxon>
        <taxon>Bacillati</taxon>
        <taxon>Bacillota</taxon>
        <taxon>Clostridia</taxon>
        <taxon>Peptostreptococcales</taxon>
        <taxon>Peptostreptococcaceae</taxon>
        <taxon>Romboutsia</taxon>
    </lineage>
</organism>